<feature type="repeat" description="PPR" evidence="3">
    <location>
        <begin position="450"/>
        <end position="484"/>
    </location>
</feature>
<feature type="repeat" description="PPR" evidence="3">
    <location>
        <begin position="41"/>
        <end position="75"/>
    </location>
</feature>
<dbReference type="FunFam" id="1.25.40.10:FF:003116">
    <property type="entry name" value="Uncharacterized protein"/>
    <property type="match status" value="1"/>
</dbReference>
<comment type="similarity">
    <text evidence="1">Belongs to the PPR family. PCMP-H subfamily.</text>
</comment>
<dbReference type="FunFam" id="1.25.40.10:FF:000351">
    <property type="entry name" value="Pentatricopeptide repeat-containing protein"/>
    <property type="match status" value="1"/>
</dbReference>
<dbReference type="PANTHER" id="PTHR47926:SF426">
    <property type="entry name" value="TETRATRICOPEPTIDE-LIKE HELICAL DOMAIN SUPERFAMILY, DYW DOMAIN-CONTAINING PROTEIN"/>
    <property type="match status" value="1"/>
</dbReference>
<dbReference type="SUPFAM" id="SSF48452">
    <property type="entry name" value="TPR-like"/>
    <property type="match status" value="1"/>
</dbReference>
<evidence type="ECO:0000256" key="3">
    <source>
        <dbReference type="PROSITE-ProRule" id="PRU00708"/>
    </source>
</evidence>
<evidence type="ECO:0000313" key="5">
    <source>
        <dbReference type="EMBL" id="OAY52635.1"/>
    </source>
</evidence>
<organism evidence="5 6">
    <name type="scientific">Manihot esculenta</name>
    <name type="common">Cassava</name>
    <name type="synonym">Jatropha manihot</name>
    <dbReference type="NCBI Taxonomy" id="3983"/>
    <lineage>
        <taxon>Eukaryota</taxon>
        <taxon>Viridiplantae</taxon>
        <taxon>Streptophyta</taxon>
        <taxon>Embryophyta</taxon>
        <taxon>Tracheophyta</taxon>
        <taxon>Spermatophyta</taxon>
        <taxon>Magnoliopsida</taxon>
        <taxon>eudicotyledons</taxon>
        <taxon>Gunneridae</taxon>
        <taxon>Pentapetalae</taxon>
        <taxon>rosids</taxon>
        <taxon>fabids</taxon>
        <taxon>Malpighiales</taxon>
        <taxon>Euphorbiaceae</taxon>
        <taxon>Crotonoideae</taxon>
        <taxon>Manihoteae</taxon>
        <taxon>Manihot</taxon>
    </lineage>
</organism>
<accession>A0A2C9W158</accession>
<dbReference type="InterPro" id="IPR032867">
    <property type="entry name" value="DYW_dom"/>
</dbReference>
<dbReference type="STRING" id="3983.A0A2C9W158"/>
<keyword evidence="6" id="KW-1185">Reference proteome</keyword>
<dbReference type="Pfam" id="PF01535">
    <property type="entry name" value="PPR"/>
    <property type="match status" value="3"/>
</dbReference>
<keyword evidence="2" id="KW-0677">Repeat</keyword>
<evidence type="ECO:0000256" key="2">
    <source>
        <dbReference type="ARBA" id="ARBA00022737"/>
    </source>
</evidence>
<dbReference type="InterPro" id="IPR002885">
    <property type="entry name" value="PPR_rpt"/>
</dbReference>
<evidence type="ECO:0000259" key="4">
    <source>
        <dbReference type="Pfam" id="PF14432"/>
    </source>
</evidence>
<name>A0A2C9W158_MANES</name>
<dbReference type="Proteomes" id="UP000091857">
    <property type="component" value="Chromosome 4"/>
</dbReference>
<dbReference type="GO" id="GO:0009451">
    <property type="term" value="P:RNA modification"/>
    <property type="evidence" value="ECO:0007669"/>
    <property type="project" value="InterPro"/>
</dbReference>
<gene>
    <name evidence="5" type="ORF">MANES_04G098800v8</name>
</gene>
<dbReference type="PANTHER" id="PTHR47926">
    <property type="entry name" value="PENTATRICOPEPTIDE REPEAT-CONTAINING PROTEIN"/>
    <property type="match status" value="1"/>
</dbReference>
<dbReference type="NCBIfam" id="TIGR00756">
    <property type="entry name" value="PPR"/>
    <property type="match status" value="5"/>
</dbReference>
<dbReference type="Pfam" id="PF14432">
    <property type="entry name" value="DYW_deaminase"/>
    <property type="match status" value="1"/>
</dbReference>
<feature type="domain" description="DYW" evidence="4">
    <location>
        <begin position="556"/>
        <end position="639"/>
    </location>
</feature>
<dbReference type="FunFam" id="1.25.40.10:FF:000090">
    <property type="entry name" value="Pentatricopeptide repeat-containing protein, chloroplastic"/>
    <property type="match status" value="1"/>
</dbReference>
<feature type="repeat" description="PPR" evidence="3">
    <location>
        <begin position="379"/>
        <end position="413"/>
    </location>
</feature>
<dbReference type="GO" id="GO:0008270">
    <property type="term" value="F:zinc ion binding"/>
    <property type="evidence" value="ECO:0007669"/>
    <property type="project" value="InterPro"/>
</dbReference>
<dbReference type="Pfam" id="PF13041">
    <property type="entry name" value="PPR_2"/>
    <property type="match status" value="3"/>
</dbReference>
<dbReference type="AlphaFoldDB" id="A0A2C9W158"/>
<evidence type="ECO:0000313" key="6">
    <source>
        <dbReference type="Proteomes" id="UP000091857"/>
    </source>
</evidence>
<feature type="repeat" description="PPR" evidence="3">
    <location>
        <begin position="278"/>
        <end position="312"/>
    </location>
</feature>
<proteinExistence type="inferred from homology"/>
<dbReference type="InterPro" id="IPR011990">
    <property type="entry name" value="TPR-like_helical_dom_sf"/>
</dbReference>
<reference evidence="6" key="1">
    <citation type="journal article" date="2016" name="Nat. Biotechnol.">
        <title>Sequencing wild and cultivated cassava and related species reveals extensive interspecific hybridization and genetic diversity.</title>
        <authorList>
            <person name="Bredeson J.V."/>
            <person name="Lyons J.B."/>
            <person name="Prochnik S.E."/>
            <person name="Wu G.A."/>
            <person name="Ha C.M."/>
            <person name="Edsinger-Gonzales E."/>
            <person name="Grimwood J."/>
            <person name="Schmutz J."/>
            <person name="Rabbi I.Y."/>
            <person name="Egesi C."/>
            <person name="Nauluvula P."/>
            <person name="Lebot V."/>
            <person name="Ndunguru J."/>
            <person name="Mkamilo G."/>
            <person name="Bart R.S."/>
            <person name="Setter T.L."/>
            <person name="Gleadow R.M."/>
            <person name="Kulakow P."/>
            <person name="Ferguson M.E."/>
            <person name="Rounsley S."/>
            <person name="Rokhsar D.S."/>
        </authorList>
    </citation>
    <scope>NUCLEOTIDE SEQUENCE [LARGE SCALE GENOMIC DNA]</scope>
    <source>
        <strain evidence="6">cv. AM560-2</strain>
    </source>
</reference>
<sequence length="640" mass="71649">MMSRLPARFPPHQSFKLIRICLESGDLQRALYLLDKVPEPDLRTWTIVISAHIQHGFHKKAIEIYATLLGRNIKPDKLLLLSASKACAASGDVVKAREIHNDAIRFGFNRDLLLGNALIAMYGKCKYVDGAKRAFDDIVVKDVVSWTSMASCYVNCGMFRQGVMAFREMGSDGIRPNSLTVSSILPAFADLKELKLGREIHGFVLRNGMEGNLYVSSALVNMYASCASLRQARLVFDNMSQRDIVSWNVILTAYFLNKECENGLALFYQMRKAGIELNHASWNAVISGCLQNGQNELALDTFNKMQDSGFKPNQITIVTLLPACTNLENLRGGREIHGFVFRHSFIEDTTITTALVLLYARCGDLEHSREVFNMMPTKDVVAWNTMILANSMHGNGEESLMLFHKMVDLGIKPNSVTFIGVLSGCSHSKLADKGLQIFNSMTSEYAIKPDEDHYSCMVNVLSRAGRLEQAHEFIQKMPVEPIASAWGALLGACTVYENVELARIAAGRLFEIDPDNPANYVLLSNILFTAKMWVEASETRKMMRDKGLGKTPGRSWVQNVEQEEREETLCSHSERLAVAFGILNSSGKSSIPVFNNLRICGDCHNTIKLIAKIVDMQIIVRDSLRFHHFRDGYCSCRDFL</sequence>
<feature type="repeat" description="PPR" evidence="3">
    <location>
        <begin position="243"/>
        <end position="277"/>
    </location>
</feature>
<dbReference type="GO" id="GO:0003723">
    <property type="term" value="F:RNA binding"/>
    <property type="evidence" value="ECO:0007669"/>
    <property type="project" value="InterPro"/>
</dbReference>
<dbReference type="PROSITE" id="PS51375">
    <property type="entry name" value="PPR"/>
    <property type="match status" value="6"/>
</dbReference>
<comment type="caution">
    <text evidence="5">The sequence shown here is derived from an EMBL/GenBank/DDBJ whole genome shotgun (WGS) entry which is preliminary data.</text>
</comment>
<protein>
    <recommendedName>
        <fullName evidence="4">DYW domain-containing protein</fullName>
    </recommendedName>
</protein>
<dbReference type="EMBL" id="CM004390">
    <property type="protein sequence ID" value="OAY52635.1"/>
    <property type="molecule type" value="Genomic_DNA"/>
</dbReference>
<feature type="repeat" description="PPR" evidence="3">
    <location>
        <begin position="142"/>
        <end position="176"/>
    </location>
</feature>
<dbReference type="Gramene" id="Manes.04G098800.1.v8.1">
    <property type="protein sequence ID" value="Manes.04G098800.1.v8.1.CDS"/>
    <property type="gene ID" value="Manes.04G098800.v8.1"/>
</dbReference>
<dbReference type="InterPro" id="IPR046960">
    <property type="entry name" value="PPR_At4g14850-like_plant"/>
</dbReference>
<evidence type="ECO:0000256" key="1">
    <source>
        <dbReference type="ARBA" id="ARBA00006643"/>
    </source>
</evidence>
<dbReference type="Gene3D" id="1.25.40.10">
    <property type="entry name" value="Tetratricopeptide repeat domain"/>
    <property type="match status" value="5"/>
</dbReference>